<comment type="caution">
    <text evidence="1">The sequence shown here is derived from an EMBL/GenBank/DDBJ whole genome shotgun (WGS) entry which is preliminary data.</text>
</comment>
<reference evidence="1" key="1">
    <citation type="journal article" date="2022" name="bioRxiv">
        <title>Population genetic analysis of Ophidiomyces ophidiicola, the causative agent of snake fungal disease, indicates recent introductions to the USA.</title>
        <authorList>
            <person name="Ladner J.T."/>
            <person name="Palmer J.M."/>
            <person name="Ettinger C.L."/>
            <person name="Stajich J.E."/>
            <person name="Farrell T.M."/>
            <person name="Glorioso B.M."/>
            <person name="Lawson B."/>
            <person name="Price S.J."/>
            <person name="Stengle A.G."/>
            <person name="Grear D.A."/>
            <person name="Lorch J.M."/>
        </authorList>
    </citation>
    <scope>NUCLEOTIDE SEQUENCE</scope>
    <source>
        <strain evidence="1">NWHC 24266-5</strain>
    </source>
</reference>
<accession>A0ACB8UP71</accession>
<protein>
    <submittedName>
        <fullName evidence="1">Uncharacterized protein</fullName>
    </submittedName>
</protein>
<dbReference type="EMBL" id="JALBCA010000144">
    <property type="protein sequence ID" value="KAI2382111.1"/>
    <property type="molecule type" value="Genomic_DNA"/>
</dbReference>
<proteinExistence type="predicted"/>
<name>A0ACB8UP71_9EURO</name>
<organism evidence="1">
    <name type="scientific">Ophidiomyces ophidiicola</name>
    <dbReference type="NCBI Taxonomy" id="1387563"/>
    <lineage>
        <taxon>Eukaryota</taxon>
        <taxon>Fungi</taxon>
        <taxon>Dikarya</taxon>
        <taxon>Ascomycota</taxon>
        <taxon>Pezizomycotina</taxon>
        <taxon>Eurotiomycetes</taxon>
        <taxon>Eurotiomycetidae</taxon>
        <taxon>Onygenales</taxon>
        <taxon>Onygenaceae</taxon>
        <taxon>Ophidiomyces</taxon>
    </lineage>
</organism>
<sequence>MPLPTSVFEALDGALHLFKTTKPLIPTYIHLVISALFCIYIGAHASLSRPSSAAKPAEKEHKGEESEDNEDSDDEQGMIQKMEGLEPSDAIMFPILSALTLGGLYFLLKHFDPAILNKVINWYFSHAGLVFATAFVKDGLAVLKSLVFPRHYSSAGSLWKVGQEKRVFTEVSGAVDGATGPRTRTSPLPGIFSTIHLPQSVSSGLWHIRGAVYGKALLRGRIGSLLDIKARFTILDALSIIIALSATGYSVFVGRPWWLINFLGFSFSYGALQFLSPTTFSTGSLLLGALFFYDIYFVFYTPMMVTVAKKLDVPVKLLFPRPPSPKDDPNLASLAMLGLGDIVVPGTIIGLALRFDLYLHYLRQSLPQKENEIDIDRRPRYLSATGGWGERLWTKSNSSLKLPVKETSFHKAKSFRKTYFNAGMTGYLLGMLATLIAMQISNQPQPALLYLVPGVLSAIWTAALINGDISAMCNFSDGVTDEDDEAAEVAQNTDKEKTLQEQEQGTWVEYLRNLIFGSPEPVSARGKGNRTGNKLADDENESVNKKDRKTKELKSRELVYFSISLPPKRGNKGSSPSFKAEFETGSESLVSIPDSGLSSPVIVEDVEENPVKKRRTR</sequence>
<evidence type="ECO:0000313" key="1">
    <source>
        <dbReference type="EMBL" id="KAI2382111.1"/>
    </source>
</evidence>
<gene>
    <name evidence="1" type="ORF">LOY88_006313</name>
</gene>